<evidence type="ECO:0000313" key="3">
    <source>
        <dbReference type="Proteomes" id="UP000305888"/>
    </source>
</evidence>
<dbReference type="OrthoDB" id="9839172at2"/>
<organism evidence="2 3">
    <name type="scientific">Paroceanicella profunda</name>
    <dbReference type="NCBI Taxonomy" id="2579971"/>
    <lineage>
        <taxon>Bacteria</taxon>
        <taxon>Pseudomonadati</taxon>
        <taxon>Pseudomonadota</taxon>
        <taxon>Alphaproteobacteria</taxon>
        <taxon>Rhodobacterales</taxon>
        <taxon>Paracoccaceae</taxon>
        <taxon>Paroceanicella</taxon>
    </lineage>
</organism>
<name>A0A5B8FGP9_9RHOB</name>
<dbReference type="RefSeq" id="WP_138572494.1">
    <property type="nucleotide sequence ID" value="NZ_CP040818.1"/>
</dbReference>
<keyword evidence="3" id="KW-1185">Reference proteome</keyword>
<dbReference type="InterPro" id="IPR038666">
    <property type="entry name" value="SSP1_head-tail_sf"/>
</dbReference>
<gene>
    <name evidence="2" type="ORF">FDP22_06725</name>
</gene>
<dbReference type="Gene3D" id="2.40.10.270">
    <property type="entry name" value="Bacteriophage SPP1 head-tail adaptor protein"/>
    <property type="match status" value="1"/>
</dbReference>
<feature type="region of interest" description="Disordered" evidence="1">
    <location>
        <begin position="1"/>
        <end position="21"/>
    </location>
</feature>
<evidence type="ECO:0000313" key="2">
    <source>
        <dbReference type="EMBL" id="QDL91501.1"/>
    </source>
</evidence>
<dbReference type="KEGG" id="ppru:FDP22_06725"/>
<reference evidence="2 3" key="1">
    <citation type="submission" date="2019-06" db="EMBL/GenBank/DDBJ databases">
        <title>Genome sequence of Rhodobacteraceae bacterium D4M1.</title>
        <authorList>
            <person name="Cao J."/>
        </authorList>
    </citation>
    <scope>NUCLEOTIDE SEQUENCE [LARGE SCALE GENOMIC DNA]</scope>
    <source>
        <strain evidence="2 3">D4M1</strain>
    </source>
</reference>
<proteinExistence type="predicted"/>
<accession>A0A5B8FGP9</accession>
<dbReference type="Proteomes" id="UP000305888">
    <property type="component" value="Chromosome"/>
</dbReference>
<evidence type="ECO:0008006" key="4">
    <source>
        <dbReference type="Google" id="ProtNLM"/>
    </source>
</evidence>
<protein>
    <recommendedName>
        <fullName evidence="4">Head-tail adaptor protein</fullName>
    </recommendedName>
</protein>
<dbReference type="EMBL" id="CP040818">
    <property type="protein sequence ID" value="QDL91501.1"/>
    <property type="molecule type" value="Genomic_DNA"/>
</dbReference>
<evidence type="ECO:0000256" key="1">
    <source>
        <dbReference type="SAM" id="MobiDB-lite"/>
    </source>
</evidence>
<dbReference type="AlphaFoldDB" id="A0A5B8FGP9"/>
<dbReference type="Pfam" id="PF05521">
    <property type="entry name" value="Phage_HCP"/>
    <property type="match status" value="1"/>
</dbReference>
<dbReference type="InterPro" id="IPR008767">
    <property type="entry name" value="Phage_SPP1_head-tail_adaptor"/>
</dbReference>
<sequence>MSARRARLAFDRPTRSPAPGGGFIEGWEEVFTCRAGLSVAMTPPQSAELGDRVSAGAVAAPVAGLVTVRAAAATRAVQDGWRIRDIGRGAPGRVLAIRNVSPALPGATSITLGVVWNAPGEAGS</sequence>